<protein>
    <submittedName>
        <fullName evidence="2">Uncharacterized protein</fullName>
    </submittedName>
</protein>
<keyword evidence="1" id="KW-0812">Transmembrane</keyword>
<keyword evidence="1" id="KW-0472">Membrane</keyword>
<dbReference type="KEGG" id="jeo:JMA_10170"/>
<dbReference type="BioCyc" id="JESP1508404:G14D9-10249-MONOMER"/>
<evidence type="ECO:0000313" key="3">
    <source>
        <dbReference type="Proteomes" id="UP000031449"/>
    </source>
</evidence>
<reference evidence="2 3" key="1">
    <citation type="submission" date="2014-08" db="EMBL/GenBank/DDBJ databases">
        <title>Complete genome of a marine bacteria Jeotgalibacillus malaysiensis.</title>
        <authorList>
            <person name="Yaakop A.S."/>
            <person name="Chan K.-G."/>
            <person name="Goh K.M."/>
        </authorList>
    </citation>
    <scope>NUCLEOTIDE SEQUENCE [LARGE SCALE GENOMIC DNA]</scope>
    <source>
        <strain evidence="2 3">D5</strain>
    </source>
</reference>
<proteinExistence type="predicted"/>
<keyword evidence="3" id="KW-1185">Reference proteome</keyword>
<accession>A0A0B5AQJ9</accession>
<dbReference type="OrthoDB" id="10003257at2"/>
<gene>
    <name evidence="2" type="ORF">JMA_10170</name>
</gene>
<dbReference type="HOGENOM" id="CLU_2806713_0_0_9"/>
<feature type="transmembrane region" description="Helical" evidence="1">
    <location>
        <begin position="9"/>
        <end position="26"/>
    </location>
</feature>
<dbReference type="AlphaFoldDB" id="A0A0B5AQJ9"/>
<evidence type="ECO:0000313" key="2">
    <source>
        <dbReference type="EMBL" id="AJD90334.1"/>
    </source>
</evidence>
<keyword evidence="1" id="KW-1133">Transmembrane helix</keyword>
<sequence length="67" mass="7740">MVSLKILKVLYILLTGSIVSYYHSMFIPKDGLVNGIIYFSTAIPIAILYYLIYKWVFSRFDKPTEDG</sequence>
<dbReference type="Proteomes" id="UP000031449">
    <property type="component" value="Chromosome"/>
</dbReference>
<feature type="transmembrane region" description="Helical" evidence="1">
    <location>
        <begin position="32"/>
        <end position="52"/>
    </location>
</feature>
<organism evidence="2 3">
    <name type="scientific">Jeotgalibacillus malaysiensis</name>
    <dbReference type="NCBI Taxonomy" id="1508404"/>
    <lineage>
        <taxon>Bacteria</taxon>
        <taxon>Bacillati</taxon>
        <taxon>Bacillota</taxon>
        <taxon>Bacilli</taxon>
        <taxon>Bacillales</taxon>
        <taxon>Caryophanaceae</taxon>
        <taxon>Jeotgalibacillus</taxon>
    </lineage>
</organism>
<name>A0A0B5AQJ9_9BACL</name>
<evidence type="ECO:0000256" key="1">
    <source>
        <dbReference type="SAM" id="Phobius"/>
    </source>
</evidence>
<dbReference type="EMBL" id="CP009416">
    <property type="protein sequence ID" value="AJD90334.1"/>
    <property type="molecule type" value="Genomic_DNA"/>
</dbReference>